<dbReference type="Proteomes" id="UP000201613">
    <property type="component" value="Unassembled WGS sequence"/>
</dbReference>
<evidence type="ECO:0000313" key="2">
    <source>
        <dbReference type="Proteomes" id="UP000201613"/>
    </source>
</evidence>
<dbReference type="AlphaFoldDB" id="A0A238LEE9"/>
<dbReference type="OrthoDB" id="7658992at2"/>
<gene>
    <name evidence="1" type="ORF">LOM8899_01934</name>
</gene>
<name>A0A238LEE9_9RHOB</name>
<reference evidence="1 2" key="1">
    <citation type="submission" date="2017-05" db="EMBL/GenBank/DDBJ databases">
        <authorList>
            <person name="Song R."/>
            <person name="Chenine A.L."/>
            <person name="Ruprecht R.M."/>
        </authorList>
    </citation>
    <scope>NUCLEOTIDE SEQUENCE [LARGE SCALE GENOMIC DNA]</scope>
    <source>
        <strain evidence="1 2">CECT 8899</strain>
    </source>
</reference>
<organism evidence="1 2">
    <name type="scientific">Flavimaricola marinus</name>
    <dbReference type="NCBI Taxonomy" id="1819565"/>
    <lineage>
        <taxon>Bacteria</taxon>
        <taxon>Pseudomonadati</taxon>
        <taxon>Pseudomonadota</taxon>
        <taxon>Alphaproteobacteria</taxon>
        <taxon>Rhodobacterales</taxon>
        <taxon>Paracoccaceae</taxon>
        <taxon>Flavimaricola</taxon>
    </lineage>
</organism>
<sequence>MSLKRNLIHSLLLITGFVIVAGATAAKPGLNNEARITNGLIDTAIAYEIGRKCDSLEPRIIQGINFLYELRSHAQSLGYTSAEIDSYIENDAEKDRLEAIARDRLRALGGVEGEWETYCEVGRAQIAAGTQIGRLLR</sequence>
<keyword evidence="2" id="KW-1185">Reference proteome</keyword>
<proteinExistence type="predicted"/>
<accession>A0A238LEE9</accession>
<evidence type="ECO:0008006" key="3">
    <source>
        <dbReference type="Google" id="ProtNLM"/>
    </source>
</evidence>
<dbReference type="RefSeq" id="WP_093991990.1">
    <property type="nucleotide sequence ID" value="NZ_FXZK01000003.1"/>
</dbReference>
<protein>
    <recommendedName>
        <fullName evidence="3">DUF5333 domain-containing protein</fullName>
    </recommendedName>
</protein>
<dbReference type="Pfam" id="PF17267">
    <property type="entry name" value="DUF5333"/>
    <property type="match status" value="1"/>
</dbReference>
<evidence type="ECO:0000313" key="1">
    <source>
        <dbReference type="EMBL" id="SMY07794.1"/>
    </source>
</evidence>
<dbReference type="InterPro" id="IPR020349">
    <property type="entry name" value="Uncharacterised_14.7kDa"/>
</dbReference>
<dbReference type="EMBL" id="FXZK01000003">
    <property type="protein sequence ID" value="SMY07794.1"/>
    <property type="molecule type" value="Genomic_DNA"/>
</dbReference>